<keyword evidence="2" id="KW-1185">Reference proteome</keyword>
<accession>K9VQJ5</accession>
<dbReference type="AlphaFoldDB" id="K9VQJ5"/>
<organism evidence="1 2">
    <name type="scientific">Phormidium nigroviride PCC 7112</name>
    <dbReference type="NCBI Taxonomy" id="179408"/>
    <lineage>
        <taxon>Bacteria</taxon>
        <taxon>Bacillati</taxon>
        <taxon>Cyanobacteriota</taxon>
        <taxon>Cyanophyceae</taxon>
        <taxon>Oscillatoriophycideae</taxon>
        <taxon>Oscillatoriales</taxon>
        <taxon>Oscillatoriaceae</taxon>
        <taxon>Phormidium</taxon>
    </lineage>
</organism>
<reference evidence="1 2" key="1">
    <citation type="submission" date="2012-05" db="EMBL/GenBank/DDBJ databases">
        <title>Finished chromosome of genome of Oscillatoria sp. PCC 7112.</title>
        <authorList>
            <consortium name="US DOE Joint Genome Institute"/>
            <person name="Gugger M."/>
            <person name="Coursin T."/>
            <person name="Rippka R."/>
            <person name="Tandeau De Marsac N."/>
            <person name="Huntemann M."/>
            <person name="Wei C.-L."/>
            <person name="Han J."/>
            <person name="Detter J.C."/>
            <person name="Han C."/>
            <person name="Tapia R."/>
            <person name="Davenport K."/>
            <person name="Daligault H."/>
            <person name="Erkkila T."/>
            <person name="Gu W."/>
            <person name="Munk A.C.C."/>
            <person name="Teshima H."/>
            <person name="Xu Y."/>
            <person name="Chain P."/>
            <person name="Chen A."/>
            <person name="Krypides N."/>
            <person name="Mavromatis K."/>
            <person name="Markowitz V."/>
            <person name="Szeto E."/>
            <person name="Ivanova N."/>
            <person name="Mikhailova N."/>
            <person name="Ovchinnikova G."/>
            <person name="Pagani I."/>
            <person name="Pati A."/>
            <person name="Goodwin L."/>
            <person name="Peters L."/>
            <person name="Pitluck S."/>
            <person name="Woyke T."/>
            <person name="Kerfeld C."/>
        </authorList>
    </citation>
    <scope>NUCLEOTIDE SEQUENCE [LARGE SCALE GENOMIC DNA]</scope>
    <source>
        <strain evidence="1 2">PCC 7112</strain>
    </source>
</reference>
<dbReference type="STRING" id="179408.Osc7112_6018"/>
<dbReference type="HOGENOM" id="CLU_2024398_0_0_3"/>
<evidence type="ECO:0000313" key="2">
    <source>
        <dbReference type="Proteomes" id="UP000010478"/>
    </source>
</evidence>
<name>K9VQJ5_9CYAN</name>
<gene>
    <name evidence="1" type="ORF">Osc7112_6018</name>
</gene>
<protein>
    <submittedName>
        <fullName evidence="1">Uncharacterized protein</fullName>
    </submittedName>
</protein>
<dbReference type="Proteomes" id="UP000010478">
    <property type="component" value="Chromosome"/>
</dbReference>
<proteinExistence type="predicted"/>
<dbReference type="KEGG" id="oni:Osc7112_6018"/>
<sequence>MPFQLGDGRPLLKRQSDFDWELDTCTWLVAFSSSINSVNNACFVLILSKIHGIYRLFRRIRWENIDIFLQAFSGTNLGLFLSAAARANVCRRANFRRSVFVQKSCLNSGTGGGFAVVKGSVW</sequence>
<dbReference type="EMBL" id="CP003614">
    <property type="protein sequence ID" value="AFZ10211.1"/>
    <property type="molecule type" value="Genomic_DNA"/>
</dbReference>
<evidence type="ECO:0000313" key="1">
    <source>
        <dbReference type="EMBL" id="AFZ10211.1"/>
    </source>
</evidence>